<evidence type="ECO:0000256" key="1">
    <source>
        <dbReference type="SAM" id="SignalP"/>
    </source>
</evidence>
<gene>
    <name evidence="2" type="ORF">B5D82_02530</name>
</gene>
<proteinExistence type="predicted"/>
<feature type="signal peptide" evidence="1">
    <location>
        <begin position="1"/>
        <end position="20"/>
    </location>
</feature>
<keyword evidence="1" id="KW-0732">Signal</keyword>
<dbReference type="OrthoDB" id="6332716at2"/>
<sequence>MKKLILALAVLALTSNAAFSQDDEPELMAASPEYVLSLLAQCKNDAVEDEITKSEMNSYLLTCINDELEASYYEAIKVLPKEG</sequence>
<accession>A0A222G4B5</accession>
<evidence type="ECO:0000313" key="3">
    <source>
        <dbReference type="Proteomes" id="UP000202259"/>
    </source>
</evidence>
<dbReference type="AlphaFoldDB" id="A0A222G4B5"/>
<keyword evidence="3" id="KW-1185">Reference proteome</keyword>
<dbReference type="RefSeq" id="WP_081148963.1">
    <property type="nucleotide sequence ID" value="NZ_CP020465.1"/>
</dbReference>
<dbReference type="KEGG" id="cber:B5D82_02530"/>
<reference evidence="2 3" key="1">
    <citation type="submission" date="2017-08" db="EMBL/GenBank/DDBJ databases">
        <title>Complete genome of Colwellia sp. NB097-1, a psychrophile bacterium ioslated from Bering Sea.</title>
        <authorList>
            <person name="Chen X."/>
        </authorList>
    </citation>
    <scope>NUCLEOTIDE SEQUENCE [LARGE SCALE GENOMIC DNA]</scope>
    <source>
        <strain evidence="2 3">NB097-1</strain>
    </source>
</reference>
<dbReference type="Proteomes" id="UP000202259">
    <property type="component" value="Chromosome"/>
</dbReference>
<feature type="chain" id="PRO_5011265666" description="Secreted protein" evidence="1">
    <location>
        <begin position="21"/>
        <end position="83"/>
    </location>
</feature>
<dbReference type="EMBL" id="CP020465">
    <property type="protein sequence ID" value="ASP46755.1"/>
    <property type="molecule type" value="Genomic_DNA"/>
</dbReference>
<organism evidence="2 3">
    <name type="scientific">Cognaticolwellia beringensis</name>
    <dbReference type="NCBI Taxonomy" id="1967665"/>
    <lineage>
        <taxon>Bacteria</taxon>
        <taxon>Pseudomonadati</taxon>
        <taxon>Pseudomonadota</taxon>
        <taxon>Gammaproteobacteria</taxon>
        <taxon>Alteromonadales</taxon>
        <taxon>Colwelliaceae</taxon>
        <taxon>Cognaticolwellia</taxon>
    </lineage>
</organism>
<evidence type="ECO:0008006" key="4">
    <source>
        <dbReference type="Google" id="ProtNLM"/>
    </source>
</evidence>
<evidence type="ECO:0000313" key="2">
    <source>
        <dbReference type="EMBL" id="ASP46755.1"/>
    </source>
</evidence>
<protein>
    <recommendedName>
        <fullName evidence="4">Secreted protein</fullName>
    </recommendedName>
</protein>
<name>A0A222G4B5_9GAMM</name>